<reference evidence="1 2" key="3">
    <citation type="journal article" date="2010" name="BMC Genomics">
        <title>Transcriptome sequencing and comparative analysis of cucumber flowers with different sex types.</title>
        <authorList>
            <person name="Guo S."/>
            <person name="Zheng Y."/>
            <person name="Joung J.G."/>
            <person name="Liu S."/>
            <person name="Zhang Z."/>
            <person name="Crasta O.R."/>
            <person name="Sobral B.W."/>
            <person name="Xu Y."/>
            <person name="Huang S."/>
            <person name="Fei Z."/>
        </authorList>
    </citation>
    <scope>NUCLEOTIDE SEQUENCE [LARGE SCALE GENOMIC DNA]</scope>
    <source>
        <strain evidence="2">cv. 9930</strain>
    </source>
</reference>
<gene>
    <name evidence="1" type="ORF">Csa_3G215630</name>
</gene>
<evidence type="ECO:0000313" key="2">
    <source>
        <dbReference type="Proteomes" id="UP000029981"/>
    </source>
</evidence>
<reference evidence="1 2" key="4">
    <citation type="journal article" date="2011" name="BMC Genomics">
        <title>RNA-Seq improves annotation of protein-coding genes in the cucumber genome.</title>
        <authorList>
            <person name="Li Z."/>
            <person name="Zhang Z."/>
            <person name="Yan P."/>
            <person name="Huang S."/>
            <person name="Fei Z."/>
            <person name="Lin K."/>
        </authorList>
    </citation>
    <scope>NUCLEOTIDE SEQUENCE [LARGE SCALE GENOMIC DNA]</scope>
    <source>
        <strain evidence="2">cv. 9930</strain>
    </source>
</reference>
<organism evidence="1 2">
    <name type="scientific">Cucumis sativus</name>
    <name type="common">Cucumber</name>
    <dbReference type="NCBI Taxonomy" id="3659"/>
    <lineage>
        <taxon>Eukaryota</taxon>
        <taxon>Viridiplantae</taxon>
        <taxon>Streptophyta</taxon>
        <taxon>Embryophyta</taxon>
        <taxon>Tracheophyta</taxon>
        <taxon>Spermatophyta</taxon>
        <taxon>Magnoliopsida</taxon>
        <taxon>eudicotyledons</taxon>
        <taxon>Gunneridae</taxon>
        <taxon>Pentapetalae</taxon>
        <taxon>rosids</taxon>
        <taxon>fabids</taxon>
        <taxon>Cucurbitales</taxon>
        <taxon>Cucurbitaceae</taxon>
        <taxon>Benincaseae</taxon>
        <taxon>Cucumis</taxon>
    </lineage>
</organism>
<dbReference type="AlphaFoldDB" id="A0A0A0L6J5"/>
<dbReference type="Gramene" id="KGN57575">
    <property type="protein sequence ID" value="KGN57575"/>
    <property type="gene ID" value="Csa_3G215630"/>
</dbReference>
<dbReference type="EMBL" id="CM002924">
    <property type="protein sequence ID" value="KGN57575.1"/>
    <property type="molecule type" value="Genomic_DNA"/>
</dbReference>
<accession>A0A0A0L6J5</accession>
<evidence type="ECO:0000313" key="1">
    <source>
        <dbReference type="EMBL" id="KGN57575.1"/>
    </source>
</evidence>
<dbReference type="Proteomes" id="UP000029981">
    <property type="component" value="Chromosome 3"/>
</dbReference>
<reference evidence="1 2" key="2">
    <citation type="journal article" date="2009" name="PLoS ONE">
        <title>An integrated genetic and cytogenetic map of the cucumber genome.</title>
        <authorList>
            <person name="Ren Y."/>
            <person name="Zhang Z."/>
            <person name="Liu J."/>
            <person name="Staub J.E."/>
            <person name="Han Y."/>
            <person name="Cheng Z."/>
            <person name="Li X."/>
            <person name="Lu J."/>
            <person name="Miao H."/>
            <person name="Kang H."/>
            <person name="Xie B."/>
            <person name="Gu X."/>
            <person name="Wang X."/>
            <person name="Du Y."/>
            <person name="Jin W."/>
            <person name="Huang S."/>
        </authorList>
    </citation>
    <scope>NUCLEOTIDE SEQUENCE [LARGE SCALE GENOMIC DNA]</scope>
    <source>
        <strain evidence="2">cv. 9930</strain>
    </source>
</reference>
<proteinExistence type="predicted"/>
<reference evidence="1 2" key="1">
    <citation type="journal article" date="2009" name="Nat. Genet.">
        <title>The genome of the cucumber, Cucumis sativus L.</title>
        <authorList>
            <person name="Huang S."/>
            <person name="Li R."/>
            <person name="Zhang Z."/>
            <person name="Li L."/>
            <person name="Gu X."/>
            <person name="Fan W."/>
            <person name="Lucas W.J."/>
            <person name="Wang X."/>
            <person name="Xie B."/>
            <person name="Ni P."/>
            <person name="Ren Y."/>
            <person name="Zhu H."/>
            <person name="Li J."/>
            <person name="Lin K."/>
            <person name="Jin W."/>
            <person name="Fei Z."/>
            <person name="Li G."/>
            <person name="Staub J."/>
            <person name="Kilian A."/>
            <person name="van der Vossen E.A."/>
            <person name="Wu Y."/>
            <person name="Guo J."/>
            <person name="He J."/>
            <person name="Jia Z."/>
            <person name="Ren Y."/>
            <person name="Tian G."/>
            <person name="Lu Y."/>
            <person name="Ruan J."/>
            <person name="Qian W."/>
            <person name="Wang M."/>
            <person name="Huang Q."/>
            <person name="Li B."/>
            <person name="Xuan Z."/>
            <person name="Cao J."/>
            <person name="Asan"/>
            <person name="Wu Z."/>
            <person name="Zhang J."/>
            <person name="Cai Q."/>
            <person name="Bai Y."/>
            <person name="Zhao B."/>
            <person name="Han Y."/>
            <person name="Li Y."/>
            <person name="Li X."/>
            <person name="Wang S."/>
            <person name="Shi Q."/>
            <person name="Liu S."/>
            <person name="Cho W.K."/>
            <person name="Kim J.Y."/>
            <person name="Xu Y."/>
            <person name="Heller-Uszynska K."/>
            <person name="Miao H."/>
            <person name="Cheng Z."/>
            <person name="Zhang S."/>
            <person name="Wu J."/>
            <person name="Yang Y."/>
            <person name="Kang H."/>
            <person name="Li M."/>
            <person name="Liang H."/>
            <person name="Ren X."/>
            <person name="Shi Z."/>
            <person name="Wen M."/>
            <person name="Jian M."/>
            <person name="Yang H."/>
            <person name="Zhang G."/>
            <person name="Yang Z."/>
            <person name="Chen R."/>
            <person name="Liu S."/>
            <person name="Li J."/>
            <person name="Ma L."/>
            <person name="Liu H."/>
            <person name="Zhou Y."/>
            <person name="Zhao J."/>
            <person name="Fang X."/>
            <person name="Li G."/>
            <person name="Fang L."/>
            <person name="Li Y."/>
            <person name="Liu D."/>
            <person name="Zheng H."/>
            <person name="Zhang Y."/>
            <person name="Qin N."/>
            <person name="Li Z."/>
            <person name="Yang G."/>
            <person name="Yang S."/>
            <person name="Bolund L."/>
            <person name="Kristiansen K."/>
            <person name="Zheng H."/>
            <person name="Li S."/>
            <person name="Zhang X."/>
            <person name="Yang H."/>
            <person name="Wang J."/>
            <person name="Sun R."/>
            <person name="Zhang B."/>
            <person name="Jiang S."/>
            <person name="Wang J."/>
            <person name="Du Y."/>
            <person name="Li S."/>
        </authorList>
    </citation>
    <scope>NUCLEOTIDE SEQUENCE [LARGE SCALE GENOMIC DNA]</scope>
    <source>
        <strain evidence="2">cv. 9930</strain>
    </source>
</reference>
<sequence length="70" mass="7951">MRFFVVHFIRHNLRFLTKPKTRSTQYPQTLPSDTTAANRIPFTLPPPPPPPPPTAPNFSGALTRGFEFQC</sequence>
<name>A0A0A0L6J5_CUCSA</name>
<protein>
    <submittedName>
        <fullName evidence="1">Uncharacterized protein</fullName>
    </submittedName>
</protein>
<keyword evidence="2" id="KW-1185">Reference proteome</keyword>